<dbReference type="Pfam" id="PF13568">
    <property type="entry name" value="OMP_b-brl_2"/>
    <property type="match status" value="1"/>
</dbReference>
<dbReference type="EMBL" id="CP046566">
    <property type="protein sequence ID" value="QGW29111.1"/>
    <property type="molecule type" value="Genomic_DNA"/>
</dbReference>
<dbReference type="KEGG" id="fls:GLV81_14245"/>
<dbReference type="InterPro" id="IPR025665">
    <property type="entry name" value="Beta-barrel_OMP_2"/>
</dbReference>
<dbReference type="RefSeq" id="WP_157479464.1">
    <property type="nucleotide sequence ID" value="NZ_CP046566.1"/>
</dbReference>
<proteinExistence type="predicted"/>
<evidence type="ECO:0000313" key="3">
    <source>
        <dbReference type="EMBL" id="QGW29111.1"/>
    </source>
</evidence>
<protein>
    <submittedName>
        <fullName evidence="3">Outer membrane beta-barrel protein</fullName>
    </submittedName>
</protein>
<evidence type="ECO:0000259" key="2">
    <source>
        <dbReference type="Pfam" id="PF13568"/>
    </source>
</evidence>
<feature type="domain" description="Outer membrane protein beta-barrel" evidence="2">
    <location>
        <begin position="20"/>
        <end position="204"/>
    </location>
</feature>
<keyword evidence="1" id="KW-0732">Signal</keyword>
<gene>
    <name evidence="3" type="ORF">GLV81_14245</name>
</gene>
<name>A0A6I6H3S1_9BACT</name>
<sequence length="229" mass="24232">MKHIIPVFACALFFTTTVHAQDASVAIKAGVNLANVTISDNGSIDDAKTLTSFQAGVQADLPITKFFSLQPGLYFTGKGAKTSVGSSSDATYYKASSNPMYIELPLNAVFKLPLSKDNNFFVGAGPYAAMGIAGKNKVEGKVFGVAFNSSENIKFSNDDPTTSTQEGAGIGIMRRFDYGLNGVAGFEADAFLLTLQYGYGLANIASEGNSNANDRNKHRVLSLTLGVKL</sequence>
<feature type="chain" id="PRO_5026300284" evidence="1">
    <location>
        <begin position="21"/>
        <end position="229"/>
    </location>
</feature>
<evidence type="ECO:0000313" key="4">
    <source>
        <dbReference type="Proteomes" id="UP000426027"/>
    </source>
</evidence>
<feature type="signal peptide" evidence="1">
    <location>
        <begin position="1"/>
        <end position="20"/>
    </location>
</feature>
<dbReference type="AlphaFoldDB" id="A0A6I6H3S1"/>
<reference evidence="3 4" key="1">
    <citation type="submission" date="2019-11" db="EMBL/GenBank/DDBJ databases">
        <authorList>
            <person name="Im W.T."/>
        </authorList>
    </citation>
    <scope>NUCLEOTIDE SEQUENCE [LARGE SCALE GENOMIC DNA]</scope>
    <source>
        <strain evidence="3 4">SB-02</strain>
    </source>
</reference>
<organism evidence="3 4">
    <name type="scientific">Phnomibacter ginsenosidimutans</name>
    <dbReference type="NCBI Taxonomy" id="2676868"/>
    <lineage>
        <taxon>Bacteria</taxon>
        <taxon>Pseudomonadati</taxon>
        <taxon>Bacteroidota</taxon>
        <taxon>Chitinophagia</taxon>
        <taxon>Chitinophagales</taxon>
        <taxon>Chitinophagaceae</taxon>
        <taxon>Phnomibacter</taxon>
    </lineage>
</organism>
<keyword evidence="4" id="KW-1185">Reference proteome</keyword>
<dbReference type="Proteomes" id="UP000426027">
    <property type="component" value="Chromosome"/>
</dbReference>
<accession>A0A6I6H3S1</accession>
<evidence type="ECO:0000256" key="1">
    <source>
        <dbReference type="SAM" id="SignalP"/>
    </source>
</evidence>